<keyword evidence="2" id="KW-1185">Reference proteome</keyword>
<dbReference type="AlphaFoldDB" id="A0AAJ0HX29"/>
<accession>A0AAJ0HX29</accession>
<evidence type="ECO:0000313" key="2">
    <source>
        <dbReference type="Proteomes" id="UP001275084"/>
    </source>
</evidence>
<name>A0AAJ0HX29_9PEZI</name>
<protein>
    <submittedName>
        <fullName evidence="1">Uncharacterized protein</fullName>
    </submittedName>
</protein>
<comment type="caution">
    <text evidence="1">The sequence shown here is derived from an EMBL/GenBank/DDBJ whole genome shotgun (WGS) entry which is preliminary data.</text>
</comment>
<organism evidence="1 2">
    <name type="scientific">Lasiosphaeria hispida</name>
    <dbReference type="NCBI Taxonomy" id="260671"/>
    <lineage>
        <taxon>Eukaryota</taxon>
        <taxon>Fungi</taxon>
        <taxon>Dikarya</taxon>
        <taxon>Ascomycota</taxon>
        <taxon>Pezizomycotina</taxon>
        <taxon>Sordariomycetes</taxon>
        <taxon>Sordariomycetidae</taxon>
        <taxon>Sordariales</taxon>
        <taxon>Lasiosphaeriaceae</taxon>
        <taxon>Lasiosphaeria</taxon>
    </lineage>
</organism>
<evidence type="ECO:0000313" key="1">
    <source>
        <dbReference type="EMBL" id="KAK3364209.1"/>
    </source>
</evidence>
<dbReference type="Proteomes" id="UP001275084">
    <property type="component" value="Unassembled WGS sequence"/>
</dbReference>
<reference evidence="1" key="2">
    <citation type="submission" date="2023-06" db="EMBL/GenBank/DDBJ databases">
        <authorList>
            <consortium name="Lawrence Berkeley National Laboratory"/>
            <person name="Haridas S."/>
            <person name="Hensen N."/>
            <person name="Bonometti L."/>
            <person name="Westerberg I."/>
            <person name="Brannstrom I.O."/>
            <person name="Guillou S."/>
            <person name="Cros-Aarteil S."/>
            <person name="Calhoun S."/>
            <person name="Kuo A."/>
            <person name="Mondo S."/>
            <person name="Pangilinan J."/>
            <person name="Riley R."/>
            <person name="Labutti K."/>
            <person name="Andreopoulos B."/>
            <person name="Lipzen A."/>
            <person name="Chen C."/>
            <person name="Yanf M."/>
            <person name="Daum C."/>
            <person name="Ng V."/>
            <person name="Clum A."/>
            <person name="Steindorff A."/>
            <person name="Ohm R."/>
            <person name="Martin F."/>
            <person name="Silar P."/>
            <person name="Natvig D."/>
            <person name="Lalanne C."/>
            <person name="Gautier V."/>
            <person name="Ament-Velasquez S.L."/>
            <person name="Kruys A."/>
            <person name="Hutchinson M.I."/>
            <person name="Powell A.J."/>
            <person name="Barry K."/>
            <person name="Miller A.N."/>
            <person name="Grigoriev I.V."/>
            <person name="Debuchy R."/>
            <person name="Gladieux P."/>
            <person name="Thoren M.H."/>
            <person name="Johannesson H."/>
        </authorList>
    </citation>
    <scope>NUCLEOTIDE SEQUENCE</scope>
    <source>
        <strain evidence="1">CBS 955.72</strain>
    </source>
</reference>
<gene>
    <name evidence="1" type="ORF">B0T25DRAFT_598083</name>
</gene>
<sequence>MAATVDDDDLEWTATGFNLVARLGQFGGINGVYAIYNMVYYDETAGHSKAIAHGSWGIPPGRGKDNKPHDQFSLARIGDNLGVLGYAKPISWHDKIEHPVELVRVKRAGNVLGAIRQTIDERYVME</sequence>
<reference evidence="1" key="1">
    <citation type="journal article" date="2023" name="Mol. Phylogenet. Evol.">
        <title>Genome-scale phylogeny and comparative genomics of the fungal order Sordariales.</title>
        <authorList>
            <person name="Hensen N."/>
            <person name="Bonometti L."/>
            <person name="Westerberg I."/>
            <person name="Brannstrom I.O."/>
            <person name="Guillou S."/>
            <person name="Cros-Aarteil S."/>
            <person name="Calhoun S."/>
            <person name="Haridas S."/>
            <person name="Kuo A."/>
            <person name="Mondo S."/>
            <person name="Pangilinan J."/>
            <person name="Riley R."/>
            <person name="LaButti K."/>
            <person name="Andreopoulos B."/>
            <person name="Lipzen A."/>
            <person name="Chen C."/>
            <person name="Yan M."/>
            <person name="Daum C."/>
            <person name="Ng V."/>
            <person name="Clum A."/>
            <person name="Steindorff A."/>
            <person name="Ohm R.A."/>
            <person name="Martin F."/>
            <person name="Silar P."/>
            <person name="Natvig D.O."/>
            <person name="Lalanne C."/>
            <person name="Gautier V."/>
            <person name="Ament-Velasquez S.L."/>
            <person name="Kruys A."/>
            <person name="Hutchinson M.I."/>
            <person name="Powell A.J."/>
            <person name="Barry K."/>
            <person name="Miller A.N."/>
            <person name="Grigoriev I.V."/>
            <person name="Debuchy R."/>
            <person name="Gladieux P."/>
            <person name="Hiltunen Thoren M."/>
            <person name="Johannesson H."/>
        </authorList>
    </citation>
    <scope>NUCLEOTIDE SEQUENCE</scope>
    <source>
        <strain evidence="1">CBS 955.72</strain>
    </source>
</reference>
<proteinExistence type="predicted"/>
<dbReference type="EMBL" id="JAUIQD010000001">
    <property type="protein sequence ID" value="KAK3364209.1"/>
    <property type="molecule type" value="Genomic_DNA"/>
</dbReference>